<proteinExistence type="predicted"/>
<protein>
    <submittedName>
        <fullName evidence="4">Hydantoinase/oxoprolinase family protein</fullName>
    </submittedName>
</protein>
<evidence type="ECO:0000259" key="1">
    <source>
        <dbReference type="Pfam" id="PF01968"/>
    </source>
</evidence>
<dbReference type="SUPFAM" id="SSF53067">
    <property type="entry name" value="Actin-like ATPase domain"/>
    <property type="match status" value="1"/>
</dbReference>
<evidence type="ECO:0000259" key="3">
    <source>
        <dbReference type="Pfam" id="PF19278"/>
    </source>
</evidence>
<dbReference type="InterPro" id="IPR002821">
    <property type="entry name" value="Hydantoinase_A"/>
</dbReference>
<dbReference type="GO" id="GO:0005829">
    <property type="term" value="C:cytosol"/>
    <property type="evidence" value="ECO:0007669"/>
    <property type="project" value="TreeGrafter"/>
</dbReference>
<dbReference type="InterPro" id="IPR008040">
    <property type="entry name" value="Hydant_A_N"/>
</dbReference>
<name>A0A974PNJ4_9HYPH</name>
<evidence type="ECO:0000313" key="4">
    <source>
        <dbReference type="EMBL" id="QRG06260.1"/>
    </source>
</evidence>
<dbReference type="GO" id="GO:0006749">
    <property type="term" value="P:glutathione metabolic process"/>
    <property type="evidence" value="ECO:0007669"/>
    <property type="project" value="TreeGrafter"/>
</dbReference>
<dbReference type="Pfam" id="PF19278">
    <property type="entry name" value="Hydant_A_C"/>
    <property type="match status" value="1"/>
</dbReference>
<organism evidence="4 5">
    <name type="scientific">Xanthobacter dioxanivorans</name>
    <dbReference type="NCBI Taxonomy" id="2528964"/>
    <lineage>
        <taxon>Bacteria</taxon>
        <taxon>Pseudomonadati</taxon>
        <taxon>Pseudomonadota</taxon>
        <taxon>Alphaproteobacteria</taxon>
        <taxon>Hyphomicrobiales</taxon>
        <taxon>Xanthobacteraceae</taxon>
        <taxon>Xanthobacter</taxon>
    </lineage>
</organism>
<accession>A0A974PNJ4</accession>
<dbReference type="InterPro" id="IPR049517">
    <property type="entry name" value="ACX-like_C"/>
</dbReference>
<dbReference type="Pfam" id="PF05378">
    <property type="entry name" value="Hydant_A_N"/>
    <property type="match status" value="1"/>
</dbReference>
<feature type="domain" description="Hydantoinase/oxoprolinase N-terminal" evidence="2">
    <location>
        <begin position="6"/>
        <end position="177"/>
    </location>
</feature>
<keyword evidence="5" id="KW-1185">Reference proteome</keyword>
<feature type="domain" description="Hydantoinase A/oxoprolinase" evidence="1">
    <location>
        <begin position="199"/>
        <end position="487"/>
    </location>
</feature>
<dbReference type="Proteomes" id="UP000596427">
    <property type="component" value="Chromosome"/>
</dbReference>
<dbReference type="InterPro" id="IPR045079">
    <property type="entry name" value="Oxoprolinase-like"/>
</dbReference>
<dbReference type="PANTHER" id="PTHR11365">
    <property type="entry name" value="5-OXOPROLINASE RELATED"/>
    <property type="match status" value="1"/>
</dbReference>
<sequence>MSMAIVGCDVGGTFTDLMALDPRTGDIKLAKVPSTTDNQARGVLEALAAVGSDASAVDLFIHGTTVTTNALLERKLARCGLITTRGFRDILELGRRTRPTPYGLTGTFVPIIPRDLRLEVTERMDAQGQAVTPLDATDVEAAARELLAQGVEAVVIHFLHSYANPAHERRAAEIVRALWPNSYVTVGHEIVAEQREYERGVTAAVNGSIQPVLSRYVRRLREGLAERGLARDLLVMQGNGGTASAEVVAQTPVQTVMSGPASGVIAASYLAHAAGRLNVVTYDMGGTSTDVALIRDGQPLVSAEIELEYAMPLHIPMVDVHTVGAGGGSIASVNEAGLLLVGPQSAGAYPGPICFGRGGNRITITDANLLLGRLDKERLLAVNETVSLETIRSLMEEQIARPLGLSVEAAAEAVVRVANDRMAGAVRMVTLARGLDPRDFCLIAFGGAGPLHAAALARELAIPEVLVPPRPGLTNALGCLVADLRQDVVRTINCPLDRLADGGIAEILEGQIAQARVVLGSQEGIIERYRVLHSADMQFAGQSHVLSVALPAVDIGRDALRDLFRHAYFDRFQVDLPEIEPVLVSLRTAVIGERAPLPISAFLPKAPAARTEEAIGGHRRVWFDGGFFDTPVYRREMLPIGAVIDGPAILAQLDTTIVIEPQDSGRVDECGNIIISLARALQ</sequence>
<reference evidence="4 5" key="1">
    <citation type="submission" date="2020-10" db="EMBL/GenBank/DDBJ databases">
        <title>Degradation of 1,4-Dioxane by Xanthobacter sp. YN2, via a Novel Group-2 Soluble Di-Iron Monooxygenase.</title>
        <authorList>
            <person name="Ma F."/>
            <person name="Wang Y."/>
            <person name="Yang J."/>
            <person name="Guo H."/>
            <person name="Su D."/>
            <person name="Yu L."/>
        </authorList>
    </citation>
    <scope>NUCLEOTIDE SEQUENCE [LARGE SCALE GENOMIC DNA]</scope>
    <source>
        <strain evidence="4 5">YN2</strain>
    </source>
</reference>
<dbReference type="AlphaFoldDB" id="A0A974PNJ4"/>
<gene>
    <name evidence="4" type="ORF">EZH22_25385</name>
</gene>
<dbReference type="InterPro" id="IPR043129">
    <property type="entry name" value="ATPase_NBD"/>
</dbReference>
<evidence type="ECO:0000313" key="5">
    <source>
        <dbReference type="Proteomes" id="UP000596427"/>
    </source>
</evidence>
<dbReference type="Pfam" id="PF01968">
    <property type="entry name" value="Hydantoinase_A"/>
    <property type="match status" value="1"/>
</dbReference>
<evidence type="ECO:0000259" key="2">
    <source>
        <dbReference type="Pfam" id="PF05378"/>
    </source>
</evidence>
<dbReference type="PANTHER" id="PTHR11365:SF23">
    <property type="entry name" value="HYPOTHETICAL 5-OXOPROLINASE (EUROFUNG)-RELATED"/>
    <property type="match status" value="1"/>
</dbReference>
<dbReference type="GO" id="GO:0017168">
    <property type="term" value="F:5-oxoprolinase (ATP-hydrolyzing) activity"/>
    <property type="evidence" value="ECO:0007669"/>
    <property type="project" value="TreeGrafter"/>
</dbReference>
<dbReference type="KEGG" id="xdi:EZH22_25385"/>
<dbReference type="EMBL" id="CP063362">
    <property type="protein sequence ID" value="QRG06260.1"/>
    <property type="molecule type" value="Genomic_DNA"/>
</dbReference>
<feature type="domain" description="Acetophenone carboxylase-like C-terminal" evidence="3">
    <location>
        <begin position="606"/>
        <end position="669"/>
    </location>
</feature>